<sequence>MPTACEVCASRLADTEVRDLAQDGRPVAMCAPCGITRLVAMNRARLRAASSDAQAA</sequence>
<evidence type="ECO:0000313" key="2">
    <source>
        <dbReference type="Proteomes" id="UP001165378"/>
    </source>
</evidence>
<dbReference type="AlphaFoldDB" id="A0AA41Q557"/>
<gene>
    <name evidence="1" type="ORF">LZ495_31755</name>
</gene>
<evidence type="ECO:0000313" key="1">
    <source>
        <dbReference type="EMBL" id="MCF2531769.1"/>
    </source>
</evidence>
<comment type="caution">
    <text evidence="1">The sequence shown here is derived from an EMBL/GenBank/DDBJ whole genome shotgun (WGS) entry which is preliminary data.</text>
</comment>
<accession>A0AA41Q557</accession>
<keyword evidence="2" id="KW-1185">Reference proteome</keyword>
<protein>
    <submittedName>
        <fullName evidence="1">Uncharacterized protein</fullName>
    </submittedName>
</protein>
<reference evidence="1" key="1">
    <citation type="submission" date="2022-01" db="EMBL/GenBank/DDBJ databases">
        <title>Genome-Based Taxonomic Classification of the Phylum Actinobacteria.</title>
        <authorList>
            <person name="Gao Y."/>
        </authorList>
    </citation>
    <scope>NUCLEOTIDE SEQUENCE</scope>
    <source>
        <strain evidence="1">KLBMP 8922</strain>
    </source>
</reference>
<name>A0AA41Q557_9ACTN</name>
<organism evidence="1 2">
    <name type="scientific">Yinghuangia soli</name>
    <dbReference type="NCBI Taxonomy" id="2908204"/>
    <lineage>
        <taxon>Bacteria</taxon>
        <taxon>Bacillati</taxon>
        <taxon>Actinomycetota</taxon>
        <taxon>Actinomycetes</taxon>
        <taxon>Kitasatosporales</taxon>
        <taxon>Streptomycetaceae</taxon>
        <taxon>Yinghuangia</taxon>
    </lineage>
</organism>
<dbReference type="Proteomes" id="UP001165378">
    <property type="component" value="Unassembled WGS sequence"/>
</dbReference>
<proteinExistence type="predicted"/>
<dbReference type="RefSeq" id="WP_235056415.1">
    <property type="nucleotide sequence ID" value="NZ_JAKFHA010000026.1"/>
</dbReference>
<dbReference type="EMBL" id="JAKFHA010000026">
    <property type="protein sequence ID" value="MCF2531769.1"/>
    <property type="molecule type" value="Genomic_DNA"/>
</dbReference>